<dbReference type="InterPro" id="IPR036909">
    <property type="entry name" value="Cyt_c-like_dom_sf"/>
</dbReference>
<keyword evidence="2" id="KW-0813">Transport</keyword>
<keyword evidence="6" id="KW-0249">Electron transport</keyword>
<proteinExistence type="predicted"/>
<dbReference type="EMBL" id="JANIBK010000003">
    <property type="protein sequence ID" value="MCQ8127033.1"/>
    <property type="molecule type" value="Genomic_DNA"/>
</dbReference>
<dbReference type="PANTHER" id="PTHR33751:SF9">
    <property type="entry name" value="CYTOCHROME C4"/>
    <property type="match status" value="1"/>
</dbReference>
<dbReference type="PROSITE" id="PS51007">
    <property type="entry name" value="CYTC"/>
    <property type="match status" value="2"/>
</dbReference>
<keyword evidence="4 8" id="KW-0479">Metal-binding</keyword>
<keyword evidence="9" id="KW-0732">Signal</keyword>
<feature type="domain" description="Cytochrome c" evidence="10">
    <location>
        <begin position="102"/>
        <end position="187"/>
    </location>
</feature>
<evidence type="ECO:0000259" key="10">
    <source>
        <dbReference type="PROSITE" id="PS51007"/>
    </source>
</evidence>
<evidence type="ECO:0000256" key="9">
    <source>
        <dbReference type="SAM" id="SignalP"/>
    </source>
</evidence>
<reference evidence="11 12" key="1">
    <citation type="submission" date="2022-07" db="EMBL/GenBank/DDBJ databases">
        <title>Methylomonas rivi sp. nov., Methylomonas rosea sp. nov., Methylomonas aureus sp. nov. and Methylomonas subterranea sp. nov., four novel methanotrophs isolated from a freshwater creek and the deep terrestrial subsurface.</title>
        <authorList>
            <person name="Abin C."/>
            <person name="Sankaranarayanan K."/>
            <person name="Garner C."/>
            <person name="Sindelar R."/>
            <person name="Kotary K."/>
            <person name="Garner R."/>
            <person name="Barclay S."/>
            <person name="Lawson P."/>
            <person name="Krumholz L."/>
        </authorList>
    </citation>
    <scope>NUCLEOTIDE SEQUENCE [LARGE SCALE GENOMIC DNA]</scope>
    <source>
        <strain evidence="11 12">WSC-6</strain>
    </source>
</reference>
<feature type="signal peptide" evidence="9">
    <location>
        <begin position="1"/>
        <end position="22"/>
    </location>
</feature>
<dbReference type="InterPro" id="IPR050597">
    <property type="entry name" value="Cytochrome_c_Oxidase_Subunit"/>
</dbReference>
<dbReference type="RefSeq" id="WP_256613351.1">
    <property type="nucleotide sequence ID" value="NZ_JANIBK010000003.1"/>
</dbReference>
<evidence type="ECO:0000256" key="5">
    <source>
        <dbReference type="ARBA" id="ARBA00022764"/>
    </source>
</evidence>
<gene>
    <name evidence="11" type="ORF">NP596_01085</name>
</gene>
<comment type="subcellular location">
    <subcellularLocation>
        <location evidence="1">Periplasm</location>
    </subcellularLocation>
</comment>
<dbReference type="InterPro" id="IPR009056">
    <property type="entry name" value="Cyt_c-like_dom"/>
</dbReference>
<keyword evidence="7 8" id="KW-0408">Iron</keyword>
<organism evidence="11 12">
    <name type="scientific">Methylomonas rivi</name>
    <dbReference type="NCBI Taxonomy" id="2952226"/>
    <lineage>
        <taxon>Bacteria</taxon>
        <taxon>Pseudomonadati</taxon>
        <taxon>Pseudomonadota</taxon>
        <taxon>Gammaproteobacteria</taxon>
        <taxon>Methylococcales</taxon>
        <taxon>Methylococcaceae</taxon>
        <taxon>Methylomonas</taxon>
    </lineage>
</organism>
<evidence type="ECO:0000256" key="6">
    <source>
        <dbReference type="ARBA" id="ARBA00022982"/>
    </source>
</evidence>
<keyword evidence="3 8" id="KW-0349">Heme</keyword>
<evidence type="ECO:0000256" key="1">
    <source>
        <dbReference type="ARBA" id="ARBA00004418"/>
    </source>
</evidence>
<evidence type="ECO:0000313" key="11">
    <source>
        <dbReference type="EMBL" id="MCQ8127033.1"/>
    </source>
</evidence>
<comment type="caution">
    <text evidence="11">The sequence shown here is derived from an EMBL/GenBank/DDBJ whole genome shotgun (WGS) entry which is preliminary data.</text>
</comment>
<evidence type="ECO:0000256" key="4">
    <source>
        <dbReference type="ARBA" id="ARBA00022723"/>
    </source>
</evidence>
<name>A0ABT1TZQ0_9GAMM</name>
<dbReference type="InterPro" id="IPR024167">
    <property type="entry name" value="Cytochrome_c4-like"/>
</dbReference>
<dbReference type="SUPFAM" id="SSF46626">
    <property type="entry name" value="Cytochrome c"/>
    <property type="match status" value="2"/>
</dbReference>
<evidence type="ECO:0000256" key="8">
    <source>
        <dbReference type="PROSITE-ProRule" id="PRU00433"/>
    </source>
</evidence>
<feature type="domain" description="Cytochrome c" evidence="10">
    <location>
        <begin position="23"/>
        <end position="101"/>
    </location>
</feature>
<dbReference type="Gene3D" id="1.10.760.10">
    <property type="entry name" value="Cytochrome c-like domain"/>
    <property type="match status" value="2"/>
</dbReference>
<sequence>MNTTYKIGFSLVLALLLFPARAADIGAGKARASACMGCHGSAGVSNSGMFPSLAGQSSAYLETQLKHFRAGERANATMNAMAKDLKDADIQNLAAYYAGLPGKSAGGDANLARTGQEKAAMCMGCHGNNLQGNGQFPKLAGQHPEYTGKQLTDFKSGARKAGQMNAIAKTLSEDDIKALAEYIGSLKNP</sequence>
<dbReference type="Pfam" id="PF00034">
    <property type="entry name" value="Cytochrom_C"/>
    <property type="match status" value="1"/>
</dbReference>
<dbReference type="PIRSF" id="PIRSF000005">
    <property type="entry name" value="Cytochrome_c4"/>
    <property type="match status" value="1"/>
</dbReference>
<keyword evidence="12" id="KW-1185">Reference proteome</keyword>
<dbReference type="Pfam" id="PF13442">
    <property type="entry name" value="Cytochrome_CBB3"/>
    <property type="match status" value="1"/>
</dbReference>
<evidence type="ECO:0000256" key="3">
    <source>
        <dbReference type="ARBA" id="ARBA00022617"/>
    </source>
</evidence>
<evidence type="ECO:0000256" key="2">
    <source>
        <dbReference type="ARBA" id="ARBA00022448"/>
    </source>
</evidence>
<dbReference type="PANTHER" id="PTHR33751">
    <property type="entry name" value="CBB3-TYPE CYTOCHROME C OXIDASE SUBUNIT FIXP"/>
    <property type="match status" value="1"/>
</dbReference>
<evidence type="ECO:0000256" key="7">
    <source>
        <dbReference type="ARBA" id="ARBA00023004"/>
    </source>
</evidence>
<evidence type="ECO:0000313" key="12">
    <source>
        <dbReference type="Proteomes" id="UP001524586"/>
    </source>
</evidence>
<feature type="chain" id="PRO_5046428336" evidence="9">
    <location>
        <begin position="23"/>
        <end position="189"/>
    </location>
</feature>
<protein>
    <submittedName>
        <fullName evidence="11">Cytochrome c4</fullName>
    </submittedName>
</protein>
<keyword evidence="5" id="KW-0574">Periplasm</keyword>
<dbReference type="Proteomes" id="UP001524586">
    <property type="component" value="Unassembled WGS sequence"/>
</dbReference>
<accession>A0ABT1TZQ0</accession>